<gene>
    <name evidence="5" type="ORF">CHR53_26580</name>
</gene>
<dbReference type="EMBL" id="CP022572">
    <property type="protein sequence ID" value="AZU64509.1"/>
    <property type="molecule type" value="Genomic_DNA"/>
</dbReference>
<proteinExistence type="predicted"/>
<protein>
    <recommendedName>
        <fullName evidence="4">VWFA domain-containing protein</fullName>
    </recommendedName>
</protein>
<dbReference type="KEGG" id="nmk:CHR53_26580"/>
<name>A0A3Q9QXY4_9BACI</name>
<evidence type="ECO:0000256" key="2">
    <source>
        <dbReference type="SAM" id="MobiDB-lite"/>
    </source>
</evidence>
<feature type="domain" description="VWFA" evidence="4">
    <location>
        <begin position="150"/>
        <end position="341"/>
    </location>
</feature>
<evidence type="ECO:0000313" key="5">
    <source>
        <dbReference type="EMBL" id="AZU64509.1"/>
    </source>
</evidence>
<dbReference type="Pfam" id="PF00092">
    <property type="entry name" value="VWA"/>
    <property type="match status" value="1"/>
</dbReference>
<dbReference type="AlphaFoldDB" id="A0A3Q9QXY4"/>
<dbReference type="SMART" id="SM00327">
    <property type="entry name" value="VWA"/>
    <property type="match status" value="1"/>
</dbReference>
<dbReference type="STRING" id="1193713.GCA_001636315_02225"/>
<accession>A0A3Q9QXY4</accession>
<dbReference type="RefSeq" id="WP_127489297.1">
    <property type="nucleotide sequence ID" value="NZ_CP022572.1"/>
</dbReference>
<keyword evidence="1" id="KW-0175">Coiled coil</keyword>
<evidence type="ECO:0000259" key="4">
    <source>
        <dbReference type="PROSITE" id="PS50234"/>
    </source>
</evidence>
<evidence type="ECO:0000313" key="6">
    <source>
        <dbReference type="Proteomes" id="UP000282892"/>
    </source>
</evidence>
<dbReference type="PROSITE" id="PS50234">
    <property type="entry name" value="VWFA"/>
    <property type="match status" value="1"/>
</dbReference>
<dbReference type="InterPro" id="IPR002035">
    <property type="entry name" value="VWF_A"/>
</dbReference>
<feature type="chain" id="PRO_5038358978" description="VWFA domain-containing protein" evidence="3">
    <location>
        <begin position="25"/>
        <end position="456"/>
    </location>
</feature>
<dbReference type="Proteomes" id="UP000282892">
    <property type="component" value="Chromosome"/>
</dbReference>
<feature type="signal peptide" evidence="3">
    <location>
        <begin position="1"/>
        <end position="24"/>
    </location>
</feature>
<dbReference type="SUPFAM" id="SSF53300">
    <property type="entry name" value="vWA-like"/>
    <property type="match status" value="1"/>
</dbReference>
<keyword evidence="3" id="KW-0732">Signal</keyword>
<keyword evidence="6" id="KW-1185">Reference proteome</keyword>
<dbReference type="Gene3D" id="3.40.50.410">
    <property type="entry name" value="von Willebrand factor, type A domain"/>
    <property type="match status" value="2"/>
</dbReference>
<feature type="compositionally biased region" description="Basic and acidic residues" evidence="2">
    <location>
        <begin position="27"/>
        <end position="43"/>
    </location>
</feature>
<dbReference type="PROSITE" id="PS51257">
    <property type="entry name" value="PROKAR_LIPOPROTEIN"/>
    <property type="match status" value="1"/>
</dbReference>
<organism evidence="5 6">
    <name type="scientific">Neobacillus mesonae</name>
    <dbReference type="NCBI Taxonomy" id="1193713"/>
    <lineage>
        <taxon>Bacteria</taxon>
        <taxon>Bacillati</taxon>
        <taxon>Bacillota</taxon>
        <taxon>Bacilli</taxon>
        <taxon>Bacillales</taxon>
        <taxon>Bacillaceae</taxon>
        <taxon>Neobacillus</taxon>
    </lineage>
</organism>
<sequence length="456" mass="51876">MKMKKLFLFTFLAFMLLLALTACGSKEKTAGDKGKSEKPKEETAAAVEEQEDEIQIATSVEEILKEKAGTYSGNAYNKAIVHRSLDKSSFQDKDSFQIYDALLKLIREGENYRSFYDYYEAFNPSIETVISQMPGGMKLDDNGDLGLSANIAILLDASGSMAQKIGGKTKMELAKEAIDQFMASMPEGSNVSLRVYGHKGSNSDSDKKLSCGSTEVVYDLKPYNESDFKSAFGKFKPTGWTPIAKAITETKADFEKANKPGQNIIYVVSDGVETCNGDPVKAAKELHDSNIEAVVNIIGFDVDSNGQKQLIQVAEAGGGKFKTVKTAQDFKQLWEDERRRLWNEWWDWGNKNWNKVWEEQNKKSNELYDVKADFTNLIYDEKTRLQEAAYYLQQKEQYDSEIRQEVDSLIDQRYNILKDYAEDHYEELRDTLKTEGENLKKSIKEKEEEMKEKYKN</sequence>
<dbReference type="InterPro" id="IPR036465">
    <property type="entry name" value="vWFA_dom_sf"/>
</dbReference>
<dbReference type="OrthoDB" id="9783818at2"/>
<reference evidence="5 6" key="1">
    <citation type="submission" date="2017-07" db="EMBL/GenBank/DDBJ databases">
        <title>The complete genome sequence of Bacillus mesonae strain H20-5, an efficient strain improving plant abiotic stress resistance.</title>
        <authorList>
            <person name="Kim S.Y."/>
            <person name="Song H."/>
            <person name="Sang M.K."/>
            <person name="Weon H.-Y."/>
            <person name="Song J."/>
        </authorList>
    </citation>
    <scope>NUCLEOTIDE SEQUENCE [LARGE SCALE GENOMIC DNA]</scope>
    <source>
        <strain evidence="5 6">H20-5</strain>
    </source>
</reference>
<evidence type="ECO:0000256" key="3">
    <source>
        <dbReference type="SAM" id="SignalP"/>
    </source>
</evidence>
<evidence type="ECO:0000256" key="1">
    <source>
        <dbReference type="SAM" id="Coils"/>
    </source>
</evidence>
<feature type="coiled-coil region" evidence="1">
    <location>
        <begin position="425"/>
        <end position="456"/>
    </location>
</feature>
<feature type="region of interest" description="Disordered" evidence="2">
    <location>
        <begin position="27"/>
        <end position="50"/>
    </location>
</feature>